<organism evidence="2 3">
    <name type="scientific">Abyssobacteria bacterium (strain SURF_5)</name>
    <dbReference type="NCBI Taxonomy" id="2093360"/>
    <lineage>
        <taxon>Bacteria</taxon>
        <taxon>Pseudomonadati</taxon>
        <taxon>Candidatus Hydrogenedentota</taxon>
        <taxon>Candidatus Abyssobacteria</taxon>
    </lineage>
</organism>
<dbReference type="AlphaFoldDB" id="A0A3A4NW65"/>
<dbReference type="InterPro" id="IPR012312">
    <property type="entry name" value="Hemerythrin-like"/>
</dbReference>
<reference evidence="2 3" key="1">
    <citation type="journal article" date="2017" name="ISME J.">
        <title>Energy and carbon metabolisms in a deep terrestrial subsurface fluid microbial community.</title>
        <authorList>
            <person name="Momper L."/>
            <person name="Jungbluth S.P."/>
            <person name="Lee M.D."/>
            <person name="Amend J.P."/>
        </authorList>
    </citation>
    <scope>NUCLEOTIDE SEQUENCE [LARGE SCALE GENOMIC DNA]</scope>
    <source>
        <strain evidence="2">SURF_5</strain>
    </source>
</reference>
<dbReference type="EMBL" id="QZKU01000084">
    <property type="protein sequence ID" value="RJP19821.1"/>
    <property type="molecule type" value="Genomic_DNA"/>
</dbReference>
<dbReference type="Pfam" id="PF01814">
    <property type="entry name" value="Hemerythrin"/>
    <property type="match status" value="1"/>
</dbReference>
<evidence type="ECO:0000313" key="2">
    <source>
        <dbReference type="EMBL" id="RJP19821.1"/>
    </source>
</evidence>
<dbReference type="Gene3D" id="1.20.120.520">
    <property type="entry name" value="nmb1532 protein domain like"/>
    <property type="match status" value="1"/>
</dbReference>
<name>A0A3A4NW65_ABYX5</name>
<dbReference type="PANTHER" id="PTHR35585:SF1">
    <property type="entry name" value="HHE DOMAIN PROTEIN (AFU_ORTHOLOGUE AFUA_4G00730)"/>
    <property type="match status" value="1"/>
</dbReference>
<protein>
    <submittedName>
        <fullName evidence="2">Hemerythrin domain-containing protein</fullName>
    </submittedName>
</protein>
<gene>
    <name evidence="2" type="ORF">C4520_12085</name>
</gene>
<evidence type="ECO:0000259" key="1">
    <source>
        <dbReference type="Pfam" id="PF01814"/>
    </source>
</evidence>
<dbReference type="PANTHER" id="PTHR35585">
    <property type="entry name" value="HHE DOMAIN PROTEIN (AFU_ORTHOLOGUE AFUA_4G00730)"/>
    <property type="match status" value="1"/>
</dbReference>
<sequence length="157" mass="18540">MPQADLFMEIHSDHEQVQGILEKLVQTSKGGRKNRENLFEKLKIDLIPHMKAEEKVFYPVLAKEKRAREDALEALEEHHVAEMVLKELDKMPKDQDEWKAKLLVFKELIRKHIEEEESKIFDDARKAFDQEQISDIFEEFQKNKQSLKNRLSKKAAA</sequence>
<accession>A0A3A4NW65</accession>
<evidence type="ECO:0000313" key="3">
    <source>
        <dbReference type="Proteomes" id="UP000265882"/>
    </source>
</evidence>
<comment type="caution">
    <text evidence="2">The sequence shown here is derived from an EMBL/GenBank/DDBJ whole genome shotgun (WGS) entry which is preliminary data.</text>
</comment>
<feature type="domain" description="Hemerythrin-like" evidence="1">
    <location>
        <begin position="10"/>
        <end position="122"/>
    </location>
</feature>
<proteinExistence type="predicted"/>
<dbReference type="Proteomes" id="UP000265882">
    <property type="component" value="Unassembled WGS sequence"/>
</dbReference>